<reference evidence="4 5" key="1">
    <citation type="submission" date="2020-04" db="EMBL/GenBank/DDBJ databases">
        <authorList>
            <person name="Klaysubun C."/>
            <person name="Duangmal K."/>
            <person name="Lipun K."/>
        </authorList>
    </citation>
    <scope>NUCLEOTIDE SEQUENCE [LARGE SCALE GENOMIC DNA]</scope>
    <source>
        <strain evidence="4 5">DSM 45300</strain>
    </source>
</reference>
<feature type="region of interest" description="Disordered" evidence="1">
    <location>
        <begin position="1"/>
        <end position="21"/>
    </location>
</feature>
<feature type="transmembrane region" description="Helical" evidence="2">
    <location>
        <begin position="156"/>
        <end position="176"/>
    </location>
</feature>
<evidence type="ECO:0000256" key="1">
    <source>
        <dbReference type="SAM" id="MobiDB-lite"/>
    </source>
</evidence>
<dbReference type="Proteomes" id="UP000586918">
    <property type="component" value="Unassembled WGS sequence"/>
</dbReference>
<name>A0A848DHI9_9PSEU</name>
<dbReference type="RefSeq" id="WP_169412866.1">
    <property type="nucleotide sequence ID" value="NZ_JAAXKZ010000032.1"/>
</dbReference>
<feature type="transmembrane region" description="Helical" evidence="2">
    <location>
        <begin position="74"/>
        <end position="94"/>
    </location>
</feature>
<evidence type="ECO:0000313" key="5">
    <source>
        <dbReference type="Proteomes" id="UP000586918"/>
    </source>
</evidence>
<dbReference type="EMBL" id="JAAXKZ010000032">
    <property type="protein sequence ID" value="NMH92148.1"/>
    <property type="molecule type" value="Genomic_DNA"/>
</dbReference>
<dbReference type="InterPro" id="IPR009597">
    <property type="entry name" value="DUF1206"/>
</dbReference>
<sequence>MSSAAHPAEPAHSAEQSARRVGRSEPVKIGARIGIVANGVVHLLIAYLALQIAFGRSAEADPNGAMQTIAAQPFGRVLLWLVAVGFVAVALWRLTTAIWGYTYVEDRRKRLLKRMANAGRAVMFAVLAVLAARIASGGAGGGGGQQATAGVLGLPGGPVLIGLIGLGILIGGGVMIHQGWTKRFTEEQDLSTADERARRTNERTGQIGHIAKGIAFVILGVLVGTAAITYNPQQANGLDAALKTLAAQPFGPYLLTAIAIGIACYGVYCFFDARYHRV</sequence>
<gene>
    <name evidence="4" type="ORF">HF519_11325</name>
</gene>
<feature type="transmembrane region" description="Helical" evidence="2">
    <location>
        <begin position="115"/>
        <end position="136"/>
    </location>
</feature>
<dbReference type="Pfam" id="PF06724">
    <property type="entry name" value="DUF1206"/>
    <property type="match status" value="3"/>
</dbReference>
<keyword evidence="2" id="KW-0812">Transmembrane</keyword>
<comment type="caution">
    <text evidence="4">The sequence shown here is derived from an EMBL/GenBank/DDBJ whole genome shotgun (WGS) entry which is preliminary data.</text>
</comment>
<feature type="transmembrane region" description="Helical" evidence="2">
    <location>
        <begin position="29"/>
        <end position="54"/>
    </location>
</feature>
<keyword evidence="5" id="KW-1185">Reference proteome</keyword>
<feature type="domain" description="DUF1206" evidence="3">
    <location>
        <begin position="33"/>
        <end position="100"/>
    </location>
</feature>
<keyword evidence="2" id="KW-0472">Membrane</keyword>
<feature type="transmembrane region" description="Helical" evidence="2">
    <location>
        <begin position="250"/>
        <end position="271"/>
    </location>
</feature>
<organism evidence="4 5">
    <name type="scientific">Pseudonocardia bannensis</name>
    <dbReference type="NCBI Taxonomy" id="630973"/>
    <lineage>
        <taxon>Bacteria</taxon>
        <taxon>Bacillati</taxon>
        <taxon>Actinomycetota</taxon>
        <taxon>Actinomycetes</taxon>
        <taxon>Pseudonocardiales</taxon>
        <taxon>Pseudonocardiaceae</taxon>
        <taxon>Pseudonocardia</taxon>
    </lineage>
</organism>
<accession>A0A848DHI9</accession>
<dbReference type="AlphaFoldDB" id="A0A848DHI9"/>
<feature type="transmembrane region" description="Helical" evidence="2">
    <location>
        <begin position="209"/>
        <end position="230"/>
    </location>
</feature>
<keyword evidence="2" id="KW-1133">Transmembrane helix</keyword>
<evidence type="ECO:0000313" key="4">
    <source>
        <dbReference type="EMBL" id="NMH92148.1"/>
    </source>
</evidence>
<proteinExistence type="predicted"/>
<protein>
    <submittedName>
        <fullName evidence="4">DUF1206 domain-containing protein</fullName>
    </submittedName>
</protein>
<evidence type="ECO:0000259" key="3">
    <source>
        <dbReference type="Pfam" id="PF06724"/>
    </source>
</evidence>
<feature type="domain" description="DUF1206" evidence="3">
    <location>
        <begin position="207"/>
        <end position="275"/>
    </location>
</feature>
<feature type="compositionally biased region" description="Low complexity" evidence="1">
    <location>
        <begin position="1"/>
        <end position="15"/>
    </location>
</feature>
<evidence type="ECO:0000256" key="2">
    <source>
        <dbReference type="SAM" id="Phobius"/>
    </source>
</evidence>
<feature type="domain" description="DUF1206" evidence="3">
    <location>
        <begin position="118"/>
        <end position="181"/>
    </location>
</feature>